<sequence length="857" mass="92572">MKSALLLSLLMAGSSLPAAEVFEAALGRETELPKGKEADGILGDFVLRSDKVEAVISQNSPNRRANMSTFYGEDGVTPGCLYDLTLRGANNDQLVVYGPCGHGHVSYVKIASSKEKSEAAVESVTTAAKNGGVYKRHEYRVKDGVQGIYITTTLRNETDKPQVVFTKSDFTRFDSTGKTTDGISWADAINPAHKCGYAVGNLEIKGADKVEDNLSLAPKQEVVISRFFAIGTSPAQAVGEFRSVKGDKLGTVSGTIADGSGKGVSTAKIVVPEGDKGIPAYPDADGKYSLKLPQGPAELQVVDLGRTDAKISLTVAEGTTAAPKVTMSGASRIRFEITDEAGKPIPCKAHFAPLDEGAPKLDLGPKWRAHGCVDQYMSENGHFTQQLPPGKYHVVVVRGPEYAHLKKEITLEAGKEAVFKGTLNRIVDTKGWISADFHNHSTPSGDNVCDTDGRLINIAAENLEFTPTTEHNRFYDWEPTIKALGLENHVKTVKGIELTGSRQHVNAFPFEPEPLKQNGGAPEWNDDPRITVLTLRRWQTERADRWIQFNHPDLSNMFIDRDSDGIQDGGFVGVGSMIDGAESQNGAGTEILAESPFTLSRPKGSLAMKVSAVREFVWRQLLNQGLRVTAVGVADAHSVYGNGVGCWRCYLPSSSDEPAKIDWSELSPHAKAGHLVLSTGPFLEVTTQNGKIAGDDDRSTGGIDLKVRVQCTDWMDIDRVQVLVNSRPDPKLNFTRATHPQMFKNGVVKFDEKIHVPLQHDAHLIVVAIDEDGDQKTCYGTSDYAKVRPCAYNNPIYVDADGNGFTPNGDTLGFDLPTGGLKADAAKEKLSRAGLIKDGPQSAAPAPAAEPNKNKKK</sequence>
<gene>
    <name evidence="3" type="ORF">ACFQDI_18665</name>
</gene>
<comment type="caution">
    <text evidence="3">The sequence shown here is derived from an EMBL/GenBank/DDBJ whole genome shotgun (WGS) entry which is preliminary data.</text>
</comment>
<dbReference type="Pfam" id="PF13620">
    <property type="entry name" value="CarboxypepD_reg"/>
    <property type="match status" value="1"/>
</dbReference>
<evidence type="ECO:0000313" key="3">
    <source>
        <dbReference type="EMBL" id="MFC5456897.1"/>
    </source>
</evidence>
<dbReference type="EMBL" id="JBHSMQ010000007">
    <property type="protein sequence ID" value="MFC5456897.1"/>
    <property type="molecule type" value="Genomic_DNA"/>
</dbReference>
<dbReference type="InterPro" id="IPR008969">
    <property type="entry name" value="CarboxyPept-like_regulatory"/>
</dbReference>
<feature type="chain" id="PRO_5045378051" evidence="2">
    <location>
        <begin position="19"/>
        <end position="857"/>
    </location>
</feature>
<evidence type="ECO:0000256" key="1">
    <source>
        <dbReference type="SAM" id="MobiDB-lite"/>
    </source>
</evidence>
<accession>A0ABW0KVJ0</accession>
<protein>
    <submittedName>
        <fullName evidence="3">CehA/McbA family metallohydrolase</fullName>
    </submittedName>
</protein>
<proteinExistence type="predicted"/>
<keyword evidence="4" id="KW-1185">Reference proteome</keyword>
<dbReference type="Gene3D" id="3.20.20.140">
    <property type="entry name" value="Metal-dependent hydrolases"/>
    <property type="match status" value="1"/>
</dbReference>
<dbReference type="SUPFAM" id="SSF89550">
    <property type="entry name" value="PHP domain-like"/>
    <property type="match status" value="1"/>
</dbReference>
<name>A0ABW0KVJ0_9BACT</name>
<feature type="signal peptide" evidence="2">
    <location>
        <begin position="1"/>
        <end position="18"/>
    </location>
</feature>
<dbReference type="SUPFAM" id="SSF49464">
    <property type="entry name" value="Carboxypeptidase regulatory domain-like"/>
    <property type="match status" value="1"/>
</dbReference>
<organism evidence="3 4">
    <name type="scientific">Prosthecobacter fluviatilis</name>
    <dbReference type="NCBI Taxonomy" id="445931"/>
    <lineage>
        <taxon>Bacteria</taxon>
        <taxon>Pseudomonadati</taxon>
        <taxon>Verrucomicrobiota</taxon>
        <taxon>Verrucomicrobiia</taxon>
        <taxon>Verrucomicrobiales</taxon>
        <taxon>Verrucomicrobiaceae</taxon>
        <taxon>Prosthecobacter</taxon>
    </lineage>
</organism>
<evidence type="ECO:0000256" key="2">
    <source>
        <dbReference type="SAM" id="SignalP"/>
    </source>
</evidence>
<dbReference type="RefSeq" id="WP_377169619.1">
    <property type="nucleotide sequence ID" value="NZ_JBHSMQ010000007.1"/>
</dbReference>
<reference evidence="4" key="1">
    <citation type="journal article" date="2019" name="Int. J. Syst. Evol. Microbiol.">
        <title>The Global Catalogue of Microorganisms (GCM) 10K type strain sequencing project: providing services to taxonomists for standard genome sequencing and annotation.</title>
        <authorList>
            <consortium name="The Broad Institute Genomics Platform"/>
            <consortium name="The Broad Institute Genome Sequencing Center for Infectious Disease"/>
            <person name="Wu L."/>
            <person name="Ma J."/>
        </authorList>
    </citation>
    <scope>NUCLEOTIDE SEQUENCE [LARGE SCALE GENOMIC DNA]</scope>
    <source>
        <strain evidence="4">CGMCC 4.1469</strain>
    </source>
</reference>
<evidence type="ECO:0000313" key="4">
    <source>
        <dbReference type="Proteomes" id="UP001596052"/>
    </source>
</evidence>
<feature type="region of interest" description="Disordered" evidence="1">
    <location>
        <begin position="832"/>
        <end position="857"/>
    </location>
</feature>
<dbReference type="NCBIfam" id="NF038032">
    <property type="entry name" value="CehA_McbA_metalo"/>
    <property type="match status" value="1"/>
</dbReference>
<keyword evidence="2" id="KW-0732">Signal</keyword>
<dbReference type="InterPro" id="IPR016195">
    <property type="entry name" value="Pol/histidinol_Pase-like"/>
</dbReference>
<dbReference type="Proteomes" id="UP001596052">
    <property type="component" value="Unassembled WGS sequence"/>
</dbReference>
<dbReference type="Gene3D" id="2.60.40.1120">
    <property type="entry name" value="Carboxypeptidase-like, regulatory domain"/>
    <property type="match status" value="1"/>
</dbReference>